<comment type="caution">
    <text evidence="6">The sequence shown here is derived from an EMBL/GenBank/DDBJ whole genome shotgun (WGS) entry which is preliminary data.</text>
</comment>
<dbReference type="Gene3D" id="3.40.1090.10">
    <property type="entry name" value="Cytosolic phospholipase A2 catalytic domain"/>
    <property type="match status" value="1"/>
</dbReference>
<dbReference type="InterPro" id="IPR016035">
    <property type="entry name" value="Acyl_Trfase/lysoPLipase"/>
</dbReference>
<keyword evidence="2" id="KW-0442">Lipid degradation</keyword>
<evidence type="ECO:0000259" key="5">
    <source>
        <dbReference type="PROSITE" id="PS51635"/>
    </source>
</evidence>
<evidence type="ECO:0000256" key="1">
    <source>
        <dbReference type="ARBA" id="ARBA00022801"/>
    </source>
</evidence>
<keyword evidence="1" id="KW-0378">Hydrolase</keyword>
<evidence type="ECO:0000256" key="4">
    <source>
        <dbReference type="PROSITE-ProRule" id="PRU01161"/>
    </source>
</evidence>
<comment type="caution">
    <text evidence="4">Lacks conserved residue(s) required for the propagation of feature annotation.</text>
</comment>
<organism evidence="6 7">
    <name type="scientific">Paenibacillus albiflavus</name>
    <dbReference type="NCBI Taxonomy" id="2545760"/>
    <lineage>
        <taxon>Bacteria</taxon>
        <taxon>Bacillati</taxon>
        <taxon>Bacillota</taxon>
        <taxon>Bacilli</taxon>
        <taxon>Bacillales</taxon>
        <taxon>Paenibacillaceae</taxon>
        <taxon>Paenibacillus</taxon>
    </lineage>
</organism>
<dbReference type="InterPro" id="IPR002641">
    <property type="entry name" value="PNPLA_dom"/>
</dbReference>
<feature type="non-terminal residue" evidence="6">
    <location>
        <position position="134"/>
    </location>
</feature>
<dbReference type="RefSeq" id="WP_207911052.1">
    <property type="nucleotide sequence ID" value="NZ_SKFG01000066.1"/>
</dbReference>
<feature type="short sequence motif" description="GXSXG" evidence="4">
    <location>
        <begin position="36"/>
        <end position="40"/>
    </location>
</feature>
<feature type="domain" description="PNPLA" evidence="5">
    <location>
        <begin position="5"/>
        <end position="134"/>
    </location>
</feature>
<dbReference type="PANTHER" id="PTHR14226">
    <property type="entry name" value="NEUROPATHY TARGET ESTERASE/SWISS CHEESE D.MELANOGASTER"/>
    <property type="match status" value="1"/>
</dbReference>
<sequence length="134" mass="15032">MRRAIALGGGGSRGSYELGVWTALRELGIEYHIVTGTSIGALNGALMVQQDYELTYKIWDTITVDDVMKDGINFDFSLDSLFSHKDKIKTFLKKYLHSQGADITPLIQLIDRVIDEQRIRESAIDYGVVTVEHP</sequence>
<feature type="short sequence motif" description="GXGXXG" evidence="4">
    <location>
        <begin position="9"/>
        <end position="14"/>
    </location>
</feature>
<reference evidence="6 7" key="1">
    <citation type="submission" date="2019-03" db="EMBL/GenBank/DDBJ databases">
        <authorList>
            <person name="Kim M.K.M."/>
        </authorList>
    </citation>
    <scope>NUCLEOTIDE SEQUENCE [LARGE SCALE GENOMIC DNA]</scope>
    <source>
        <strain evidence="6 7">18JY21-1</strain>
    </source>
</reference>
<evidence type="ECO:0000313" key="7">
    <source>
        <dbReference type="Proteomes" id="UP000295418"/>
    </source>
</evidence>
<proteinExistence type="predicted"/>
<gene>
    <name evidence="6" type="ORF">E0485_24375</name>
</gene>
<evidence type="ECO:0000256" key="2">
    <source>
        <dbReference type="ARBA" id="ARBA00022963"/>
    </source>
</evidence>
<dbReference type="InterPro" id="IPR050301">
    <property type="entry name" value="NTE"/>
</dbReference>
<dbReference type="GO" id="GO:0016787">
    <property type="term" value="F:hydrolase activity"/>
    <property type="evidence" value="ECO:0007669"/>
    <property type="project" value="UniProtKB-KW"/>
</dbReference>
<dbReference type="PROSITE" id="PS51635">
    <property type="entry name" value="PNPLA"/>
    <property type="match status" value="1"/>
</dbReference>
<accession>A0A4R4DWF1</accession>
<protein>
    <submittedName>
        <fullName evidence="6">Patatin-like phospholipase family protein</fullName>
    </submittedName>
</protein>
<name>A0A4R4DWF1_9BACL</name>
<evidence type="ECO:0000313" key="6">
    <source>
        <dbReference type="EMBL" id="TCZ68312.1"/>
    </source>
</evidence>
<dbReference type="GO" id="GO:0016042">
    <property type="term" value="P:lipid catabolic process"/>
    <property type="evidence" value="ECO:0007669"/>
    <property type="project" value="UniProtKB-KW"/>
</dbReference>
<keyword evidence="3" id="KW-0443">Lipid metabolism</keyword>
<dbReference type="Pfam" id="PF01734">
    <property type="entry name" value="Patatin"/>
    <property type="match status" value="1"/>
</dbReference>
<dbReference type="AlphaFoldDB" id="A0A4R4DWF1"/>
<dbReference type="PANTHER" id="PTHR14226:SF29">
    <property type="entry name" value="NEUROPATHY TARGET ESTERASE SWS"/>
    <property type="match status" value="1"/>
</dbReference>
<keyword evidence="7" id="KW-1185">Reference proteome</keyword>
<dbReference type="EMBL" id="SKFG01000066">
    <property type="protein sequence ID" value="TCZ68312.1"/>
    <property type="molecule type" value="Genomic_DNA"/>
</dbReference>
<dbReference type="Proteomes" id="UP000295418">
    <property type="component" value="Unassembled WGS sequence"/>
</dbReference>
<dbReference type="SUPFAM" id="SSF52151">
    <property type="entry name" value="FabD/lysophospholipase-like"/>
    <property type="match status" value="1"/>
</dbReference>
<evidence type="ECO:0000256" key="3">
    <source>
        <dbReference type="ARBA" id="ARBA00023098"/>
    </source>
</evidence>